<dbReference type="PROSITE" id="PS50222">
    <property type="entry name" value="EF_HAND_2"/>
    <property type="match status" value="3"/>
</dbReference>
<dbReference type="SMART" id="SM00220">
    <property type="entry name" value="S_TKc"/>
    <property type="match status" value="1"/>
</dbReference>
<evidence type="ECO:0000259" key="11">
    <source>
        <dbReference type="PROSITE" id="PS50222"/>
    </source>
</evidence>
<keyword evidence="6" id="KW-0418">Kinase</keyword>
<feature type="domain" description="EF-hand" evidence="11">
    <location>
        <begin position="554"/>
        <end position="589"/>
    </location>
</feature>
<dbReference type="CDD" id="cd00051">
    <property type="entry name" value="EFh"/>
    <property type="match status" value="2"/>
</dbReference>
<dbReference type="Pfam" id="PF00069">
    <property type="entry name" value="Pkinase"/>
    <property type="match status" value="1"/>
</dbReference>
<dbReference type="InterPro" id="IPR000719">
    <property type="entry name" value="Prot_kinase_dom"/>
</dbReference>
<protein>
    <recommendedName>
        <fullName evidence="13">Calmodulin</fullName>
    </recommendedName>
</protein>
<evidence type="ECO:0000259" key="10">
    <source>
        <dbReference type="PROSITE" id="PS50011"/>
    </source>
</evidence>
<evidence type="ECO:0008006" key="13">
    <source>
        <dbReference type="Google" id="ProtNLM"/>
    </source>
</evidence>
<comment type="similarity">
    <text evidence="8">Belongs to the protein kinase superfamily. Ser/Thr protein kinase family. CDPK subfamily.</text>
</comment>
<dbReference type="InterPro" id="IPR002048">
    <property type="entry name" value="EF_hand_dom"/>
</dbReference>
<feature type="domain" description="EF-hand" evidence="11">
    <location>
        <begin position="518"/>
        <end position="553"/>
    </location>
</feature>
<evidence type="ECO:0000256" key="9">
    <source>
        <dbReference type="PROSITE-ProRule" id="PRU10141"/>
    </source>
</evidence>
<organism evidence="12">
    <name type="scientific">Corethron hystrix</name>
    <dbReference type="NCBI Taxonomy" id="216773"/>
    <lineage>
        <taxon>Eukaryota</taxon>
        <taxon>Sar</taxon>
        <taxon>Stramenopiles</taxon>
        <taxon>Ochrophyta</taxon>
        <taxon>Bacillariophyta</taxon>
        <taxon>Coscinodiscophyceae</taxon>
        <taxon>Corethrophycidae</taxon>
        <taxon>Corethrales</taxon>
        <taxon>Corethraceae</taxon>
        <taxon>Corethron</taxon>
    </lineage>
</organism>
<gene>
    <name evidence="12" type="ORF">CHYS00102_LOCUS3666</name>
</gene>
<sequence>MGCSNSKRADRAYGYYIDVASGSENGNPLDNTVHTFRKTLAWYRKDCHFNEIYDVVKAIGQGSMGEVSIVRKRVNSSIATIKKIKPESLNSLKRQNTTSTTSLTVGSSSRRCSSTSSISTTASLVGSNSPNQDNIDSPSLDNIEMTLLGSPFPYFSSSPEGSDRLYACKTVMTNNMTDAEMDEFINEIDIQREFDHPNIVQLFEVYRKDRKIWLIMEICTGGDLESRMSNMSEERVAVVMEQMMAGLSYMHSRNVCHSDLKMENIMYEDTSDDAAIKLIDFGLSQRISKNQSNNRACGTIYTVAPEVLMGHPYTVQNDIWSAGVLAFVLLSEEYPFLKNMKDLADEKKMANFVYARYTMSDTWKERKISSFAKDFIANLLQREPGMRWTAKESLNFIQTKWIPHLVKRHDDMYAIEEKNSLECPEFGMPSPRGVLENSTALKRKRLRVESSLVAAMRQFGEYGQFKKMVLVTLAHTMDKSSLGDLKELFLSIDSENTGTILLSELKLALQEYAYNHNFTDEDIEKIFVGLDHDKSGQVYYIEFLAAVAEIYGLVTMDNVEDAFDRLDCDNSGFISRENLISVLGTDHCDKLVLNMLKEGKADQRGRINYPQFLKLMSLG</sequence>
<proteinExistence type="inferred from homology"/>
<evidence type="ECO:0000256" key="6">
    <source>
        <dbReference type="ARBA" id="ARBA00022777"/>
    </source>
</evidence>
<dbReference type="GO" id="GO:0004674">
    <property type="term" value="F:protein serine/threonine kinase activity"/>
    <property type="evidence" value="ECO:0007669"/>
    <property type="project" value="UniProtKB-KW"/>
</dbReference>
<dbReference type="InterPro" id="IPR050205">
    <property type="entry name" value="CDPK_Ser/Thr_kinases"/>
</dbReference>
<comment type="cofactor">
    <cofactor evidence="1">
        <name>Mg(2+)</name>
        <dbReference type="ChEBI" id="CHEBI:18420"/>
    </cofactor>
</comment>
<dbReference type="AlphaFoldDB" id="A0A7S1FMX8"/>
<evidence type="ECO:0000256" key="3">
    <source>
        <dbReference type="ARBA" id="ARBA00022679"/>
    </source>
</evidence>
<dbReference type="FunFam" id="1.10.238.10:FF:000003">
    <property type="entry name" value="Calmodulin A"/>
    <property type="match status" value="1"/>
</dbReference>
<dbReference type="SMART" id="SM00054">
    <property type="entry name" value="EFh"/>
    <property type="match status" value="4"/>
</dbReference>
<dbReference type="PROSITE" id="PS50011">
    <property type="entry name" value="PROTEIN_KINASE_DOM"/>
    <property type="match status" value="1"/>
</dbReference>
<feature type="binding site" evidence="9">
    <location>
        <position position="83"/>
    </location>
    <ligand>
        <name>ATP</name>
        <dbReference type="ChEBI" id="CHEBI:30616"/>
    </ligand>
</feature>
<dbReference type="PROSITE" id="PS00108">
    <property type="entry name" value="PROTEIN_KINASE_ST"/>
    <property type="match status" value="1"/>
</dbReference>
<evidence type="ECO:0000256" key="4">
    <source>
        <dbReference type="ARBA" id="ARBA00022737"/>
    </source>
</evidence>
<dbReference type="Gene3D" id="3.30.200.20">
    <property type="entry name" value="Phosphorylase Kinase, domain 1"/>
    <property type="match status" value="1"/>
</dbReference>
<evidence type="ECO:0000256" key="1">
    <source>
        <dbReference type="ARBA" id="ARBA00001946"/>
    </source>
</evidence>
<dbReference type="InterPro" id="IPR017441">
    <property type="entry name" value="Protein_kinase_ATP_BS"/>
</dbReference>
<dbReference type="Gene3D" id="1.10.510.10">
    <property type="entry name" value="Transferase(Phosphotransferase) domain 1"/>
    <property type="match status" value="1"/>
</dbReference>
<dbReference type="SUPFAM" id="SSF56112">
    <property type="entry name" value="Protein kinase-like (PK-like)"/>
    <property type="match status" value="2"/>
</dbReference>
<keyword evidence="2" id="KW-0723">Serine/threonine-protein kinase</keyword>
<dbReference type="SUPFAM" id="SSF47473">
    <property type="entry name" value="EF-hand"/>
    <property type="match status" value="1"/>
</dbReference>
<keyword evidence="7 9" id="KW-0067">ATP-binding</keyword>
<keyword evidence="3" id="KW-0808">Transferase</keyword>
<dbReference type="InterPro" id="IPR011992">
    <property type="entry name" value="EF-hand-dom_pair"/>
</dbReference>
<name>A0A7S1FMX8_9STRA</name>
<dbReference type="GO" id="GO:0005509">
    <property type="term" value="F:calcium ion binding"/>
    <property type="evidence" value="ECO:0007669"/>
    <property type="project" value="InterPro"/>
</dbReference>
<keyword evidence="4" id="KW-0677">Repeat</keyword>
<evidence type="ECO:0000256" key="2">
    <source>
        <dbReference type="ARBA" id="ARBA00022527"/>
    </source>
</evidence>
<evidence type="ECO:0000313" key="12">
    <source>
        <dbReference type="EMBL" id="CAD8876488.1"/>
    </source>
</evidence>
<dbReference type="GO" id="GO:0005524">
    <property type="term" value="F:ATP binding"/>
    <property type="evidence" value="ECO:0007669"/>
    <property type="project" value="UniProtKB-UniRule"/>
</dbReference>
<dbReference type="EMBL" id="HBFR01005242">
    <property type="protein sequence ID" value="CAD8876488.1"/>
    <property type="molecule type" value="Transcribed_RNA"/>
</dbReference>
<dbReference type="PANTHER" id="PTHR24349">
    <property type="entry name" value="SERINE/THREONINE-PROTEIN KINASE"/>
    <property type="match status" value="1"/>
</dbReference>
<dbReference type="InterPro" id="IPR008271">
    <property type="entry name" value="Ser/Thr_kinase_AS"/>
</dbReference>
<keyword evidence="5 9" id="KW-0547">Nucleotide-binding</keyword>
<reference evidence="12" key="1">
    <citation type="submission" date="2021-01" db="EMBL/GenBank/DDBJ databases">
        <authorList>
            <person name="Corre E."/>
            <person name="Pelletier E."/>
            <person name="Niang G."/>
            <person name="Scheremetjew M."/>
            <person name="Finn R."/>
            <person name="Kale V."/>
            <person name="Holt S."/>
            <person name="Cochrane G."/>
            <person name="Meng A."/>
            <person name="Brown T."/>
            <person name="Cohen L."/>
        </authorList>
    </citation>
    <scope>NUCLEOTIDE SEQUENCE</scope>
    <source>
        <strain evidence="12">308</strain>
    </source>
</reference>
<feature type="domain" description="EF-hand" evidence="11">
    <location>
        <begin position="480"/>
        <end position="515"/>
    </location>
</feature>
<dbReference type="InterPro" id="IPR011009">
    <property type="entry name" value="Kinase-like_dom_sf"/>
</dbReference>
<accession>A0A7S1FMX8</accession>
<evidence type="ECO:0000256" key="7">
    <source>
        <dbReference type="ARBA" id="ARBA00022840"/>
    </source>
</evidence>
<dbReference type="PROSITE" id="PS00107">
    <property type="entry name" value="PROTEIN_KINASE_ATP"/>
    <property type="match status" value="1"/>
</dbReference>
<evidence type="ECO:0000256" key="5">
    <source>
        <dbReference type="ARBA" id="ARBA00022741"/>
    </source>
</evidence>
<feature type="domain" description="Protein kinase" evidence="10">
    <location>
        <begin position="53"/>
        <end position="402"/>
    </location>
</feature>
<dbReference type="Gene3D" id="1.10.238.10">
    <property type="entry name" value="EF-hand"/>
    <property type="match status" value="2"/>
</dbReference>
<evidence type="ECO:0000256" key="8">
    <source>
        <dbReference type="ARBA" id="ARBA00024334"/>
    </source>
</evidence>
<dbReference type="Pfam" id="PF13499">
    <property type="entry name" value="EF-hand_7"/>
    <property type="match status" value="1"/>
</dbReference>